<dbReference type="EMBL" id="LBZO01000030">
    <property type="protein sequence ID" value="KKR73121.1"/>
    <property type="molecule type" value="Genomic_DNA"/>
</dbReference>
<dbReference type="GO" id="GO:0003678">
    <property type="term" value="F:DNA helicase activity"/>
    <property type="evidence" value="ECO:0007669"/>
    <property type="project" value="TreeGrafter"/>
</dbReference>
<dbReference type="GO" id="GO:0016818">
    <property type="term" value="F:hydrolase activity, acting on acid anhydrides, in phosphorus-containing anhydrides"/>
    <property type="evidence" value="ECO:0007669"/>
    <property type="project" value="InterPro"/>
</dbReference>
<evidence type="ECO:0000313" key="4">
    <source>
        <dbReference type="Proteomes" id="UP000034013"/>
    </source>
</evidence>
<evidence type="ECO:0000256" key="1">
    <source>
        <dbReference type="ARBA" id="ARBA00038058"/>
    </source>
</evidence>
<comment type="caution">
    <text evidence="3">The sequence shown here is derived from an EMBL/GenBank/DDBJ whole genome shotgun (WGS) entry which is preliminary data.</text>
</comment>
<keyword evidence="3" id="KW-0067">ATP-binding</keyword>
<dbReference type="Gene3D" id="3.40.50.300">
    <property type="entry name" value="P-loop containing nucleotide triphosphate hydrolases"/>
    <property type="match status" value="1"/>
</dbReference>
<name>A0A0G0TE83_9BACT</name>
<evidence type="ECO:0000259" key="2">
    <source>
        <dbReference type="SMART" id="SM00491"/>
    </source>
</evidence>
<dbReference type="GO" id="GO:0006139">
    <property type="term" value="P:nucleobase-containing compound metabolic process"/>
    <property type="evidence" value="ECO:0007669"/>
    <property type="project" value="InterPro"/>
</dbReference>
<dbReference type="AlphaFoldDB" id="A0A0G0TE83"/>
<proteinExistence type="inferred from homology"/>
<comment type="similarity">
    <text evidence="1">Belongs to the helicase family. DinG subfamily.</text>
</comment>
<dbReference type="PANTHER" id="PTHR11472">
    <property type="entry name" value="DNA REPAIR DEAD HELICASE RAD3/XP-D SUBFAMILY MEMBER"/>
    <property type="match status" value="1"/>
</dbReference>
<keyword evidence="3" id="KW-0347">Helicase</keyword>
<dbReference type="InterPro" id="IPR027417">
    <property type="entry name" value="P-loop_NTPase"/>
</dbReference>
<keyword evidence="3" id="KW-0378">Hydrolase</keyword>
<dbReference type="SUPFAM" id="SSF52540">
    <property type="entry name" value="P-loop containing nucleoside triphosphate hydrolases"/>
    <property type="match status" value="1"/>
</dbReference>
<gene>
    <name evidence="3" type="ORF">UU16_C0030G0009</name>
</gene>
<dbReference type="GO" id="GO:0003676">
    <property type="term" value="F:nucleic acid binding"/>
    <property type="evidence" value="ECO:0007669"/>
    <property type="project" value="InterPro"/>
</dbReference>
<dbReference type="InterPro" id="IPR045028">
    <property type="entry name" value="DinG/Rad3-like"/>
</dbReference>
<sequence>MPETTTKFERRGSEEYKKIAEVCNKIINKIPGNAALFFPSYDLRDKVYKDFYSLCKRKMIIEKQNLSKEEKEEILEEFKRGKDKGAILLAVSTGNFGEGIDLPGDFLKGVVIVGLPLERPDLETKELIEYYEERYGKGFDYGYIFPAITKCLQNAGRCIRTETDRGVIIFLDERFAWENYLRCLPADMDFKISKMYEDRIGRFFIAKNTNNLSK</sequence>
<keyword evidence="3" id="KW-0547">Nucleotide-binding</keyword>
<feature type="domain" description="ATP-dependent helicase C-terminal" evidence="2">
    <location>
        <begin position="41"/>
        <end position="177"/>
    </location>
</feature>
<dbReference type="Pfam" id="PF13307">
    <property type="entry name" value="Helicase_C_2"/>
    <property type="match status" value="1"/>
</dbReference>
<organism evidence="3 4">
    <name type="scientific">Candidatus Woesebacteria bacterium GW2011_GWA2_40_7</name>
    <dbReference type="NCBI Taxonomy" id="1618562"/>
    <lineage>
        <taxon>Bacteria</taxon>
        <taxon>Candidatus Woeseibacteriota</taxon>
    </lineage>
</organism>
<dbReference type="SMART" id="SM00491">
    <property type="entry name" value="HELICc2"/>
    <property type="match status" value="1"/>
</dbReference>
<dbReference type="Proteomes" id="UP000034013">
    <property type="component" value="Unassembled WGS sequence"/>
</dbReference>
<dbReference type="PANTHER" id="PTHR11472:SF34">
    <property type="entry name" value="REGULATOR OF TELOMERE ELONGATION HELICASE 1"/>
    <property type="match status" value="1"/>
</dbReference>
<protein>
    <submittedName>
        <fullName evidence="3">Rad3-related DNA helicase</fullName>
    </submittedName>
</protein>
<dbReference type="InterPro" id="IPR006555">
    <property type="entry name" value="ATP-dep_Helicase_C"/>
</dbReference>
<reference evidence="3 4" key="1">
    <citation type="journal article" date="2015" name="Nature">
        <title>rRNA introns, odd ribosomes, and small enigmatic genomes across a large radiation of phyla.</title>
        <authorList>
            <person name="Brown C.T."/>
            <person name="Hug L.A."/>
            <person name="Thomas B.C."/>
            <person name="Sharon I."/>
            <person name="Castelle C.J."/>
            <person name="Singh A."/>
            <person name="Wilkins M.J."/>
            <person name="Williams K.H."/>
            <person name="Banfield J.F."/>
        </authorList>
    </citation>
    <scope>NUCLEOTIDE SEQUENCE [LARGE SCALE GENOMIC DNA]</scope>
</reference>
<dbReference type="GO" id="GO:0005524">
    <property type="term" value="F:ATP binding"/>
    <property type="evidence" value="ECO:0007669"/>
    <property type="project" value="InterPro"/>
</dbReference>
<accession>A0A0G0TE83</accession>
<evidence type="ECO:0000313" key="3">
    <source>
        <dbReference type="EMBL" id="KKR73121.1"/>
    </source>
</evidence>